<dbReference type="Proteomes" id="UP000077521">
    <property type="component" value="Unassembled WGS sequence"/>
</dbReference>
<reference evidence="4" key="1">
    <citation type="submission" date="2016-04" db="EMBL/GenBank/DDBJ databases">
        <authorList>
            <person name="Nguyen H.D."/>
            <person name="Samba Siva P."/>
            <person name="Cullis J."/>
            <person name="Levesque C.A."/>
            <person name="Hambleton S."/>
        </authorList>
    </citation>
    <scope>NUCLEOTIDE SEQUENCE</scope>
    <source>
        <strain evidence="4">DAOMC 236416</strain>
    </source>
</reference>
<reference evidence="4" key="2">
    <citation type="journal article" date="2019" name="IMA Fungus">
        <title>Genome sequencing and comparison of five Tilletia species to identify candidate genes for the detection of regulated species infecting wheat.</title>
        <authorList>
            <person name="Nguyen H.D.T."/>
            <person name="Sultana T."/>
            <person name="Kesanakurti P."/>
            <person name="Hambleton S."/>
        </authorList>
    </citation>
    <scope>NUCLEOTIDE SEQUENCE</scope>
    <source>
        <strain evidence="4">DAOMC 236416</strain>
    </source>
</reference>
<keyword evidence="1" id="KW-0547">Nucleotide-binding</keyword>
<feature type="region of interest" description="Disordered" evidence="2">
    <location>
        <begin position="394"/>
        <end position="435"/>
    </location>
</feature>
<dbReference type="PANTHER" id="PTHR47642">
    <property type="entry name" value="ATP-DEPENDENT DNA HELICASE"/>
    <property type="match status" value="1"/>
</dbReference>
<dbReference type="InterPro" id="IPR010285">
    <property type="entry name" value="DNA_helicase_pif1-like_DEAD"/>
</dbReference>
<keyword evidence="1" id="KW-0378">Hydrolase</keyword>
<dbReference type="GO" id="GO:0000723">
    <property type="term" value="P:telomere maintenance"/>
    <property type="evidence" value="ECO:0007669"/>
    <property type="project" value="InterPro"/>
</dbReference>
<evidence type="ECO:0000256" key="1">
    <source>
        <dbReference type="RuleBase" id="RU363044"/>
    </source>
</evidence>
<dbReference type="InterPro" id="IPR027417">
    <property type="entry name" value="P-loop_NTPase"/>
</dbReference>
<dbReference type="AlphaFoldDB" id="A0A177TR16"/>
<keyword evidence="1" id="KW-0234">DNA repair</keyword>
<dbReference type="GO" id="GO:0005524">
    <property type="term" value="F:ATP binding"/>
    <property type="evidence" value="ECO:0007669"/>
    <property type="project" value="UniProtKB-KW"/>
</dbReference>
<keyword evidence="1" id="KW-0347">Helicase</keyword>
<evidence type="ECO:0000259" key="3">
    <source>
        <dbReference type="Pfam" id="PF05970"/>
    </source>
</evidence>
<dbReference type="GO" id="GO:0006310">
    <property type="term" value="P:DNA recombination"/>
    <property type="evidence" value="ECO:0007669"/>
    <property type="project" value="UniProtKB-KW"/>
</dbReference>
<comment type="catalytic activity">
    <reaction evidence="1">
        <text>ATP + H2O = ADP + phosphate + H(+)</text>
        <dbReference type="Rhea" id="RHEA:13065"/>
        <dbReference type="ChEBI" id="CHEBI:15377"/>
        <dbReference type="ChEBI" id="CHEBI:15378"/>
        <dbReference type="ChEBI" id="CHEBI:30616"/>
        <dbReference type="ChEBI" id="CHEBI:43474"/>
        <dbReference type="ChEBI" id="CHEBI:456216"/>
        <dbReference type="EC" id="5.6.2.3"/>
    </reaction>
</comment>
<keyword evidence="1" id="KW-0227">DNA damage</keyword>
<dbReference type="SUPFAM" id="SSF52540">
    <property type="entry name" value="P-loop containing nucleoside triphosphate hydrolases"/>
    <property type="match status" value="1"/>
</dbReference>
<gene>
    <name evidence="4" type="ORF">A4X13_0g5046</name>
</gene>
<feature type="domain" description="DNA helicase Pif1-like DEAD-box helicase" evidence="3">
    <location>
        <begin position="9"/>
        <end position="69"/>
    </location>
</feature>
<organism evidence="4 5">
    <name type="scientific">Tilletia indica</name>
    <dbReference type="NCBI Taxonomy" id="43049"/>
    <lineage>
        <taxon>Eukaryota</taxon>
        <taxon>Fungi</taxon>
        <taxon>Dikarya</taxon>
        <taxon>Basidiomycota</taxon>
        <taxon>Ustilaginomycotina</taxon>
        <taxon>Exobasidiomycetes</taxon>
        <taxon>Tilletiales</taxon>
        <taxon>Tilletiaceae</taxon>
        <taxon>Tilletia</taxon>
    </lineage>
</organism>
<dbReference type="InterPro" id="IPR051055">
    <property type="entry name" value="PIF1_helicase"/>
</dbReference>
<dbReference type="CDD" id="cd18809">
    <property type="entry name" value="SF1_C_RecD"/>
    <property type="match status" value="1"/>
</dbReference>
<dbReference type="GO" id="GO:0006281">
    <property type="term" value="P:DNA repair"/>
    <property type="evidence" value="ECO:0007669"/>
    <property type="project" value="UniProtKB-KW"/>
</dbReference>
<dbReference type="PANTHER" id="PTHR47642:SF6">
    <property type="entry name" value="ATP-DEPENDENT DNA HELICASE"/>
    <property type="match status" value="1"/>
</dbReference>
<dbReference type="EC" id="5.6.2.3" evidence="1"/>
<dbReference type="EMBL" id="LWDF02000364">
    <property type="protein sequence ID" value="KAE8249864.1"/>
    <property type="molecule type" value="Genomic_DNA"/>
</dbReference>
<accession>A0A177TR16</accession>
<name>A0A177TR16_9BASI</name>
<evidence type="ECO:0000256" key="2">
    <source>
        <dbReference type="SAM" id="MobiDB-lite"/>
    </source>
</evidence>
<keyword evidence="1" id="KW-0067">ATP-binding</keyword>
<comment type="cofactor">
    <cofactor evidence="1">
        <name>Mg(2+)</name>
        <dbReference type="ChEBI" id="CHEBI:18420"/>
    </cofactor>
</comment>
<dbReference type="GO" id="GO:0043139">
    <property type="term" value="F:5'-3' DNA helicase activity"/>
    <property type="evidence" value="ECO:0007669"/>
    <property type="project" value="UniProtKB-EC"/>
</dbReference>
<comment type="similarity">
    <text evidence="1">Belongs to the helicase family.</text>
</comment>
<dbReference type="GO" id="GO:0016787">
    <property type="term" value="F:hydrolase activity"/>
    <property type="evidence" value="ECO:0007669"/>
    <property type="project" value="UniProtKB-KW"/>
</dbReference>
<dbReference type="Gene3D" id="3.40.50.300">
    <property type="entry name" value="P-loop containing nucleotide triphosphate hydrolases"/>
    <property type="match status" value="1"/>
</dbReference>
<evidence type="ECO:0000313" key="4">
    <source>
        <dbReference type="EMBL" id="KAE8249864.1"/>
    </source>
</evidence>
<proteinExistence type="inferred from homology"/>
<protein>
    <recommendedName>
        <fullName evidence="1">ATP-dependent DNA helicase</fullName>
        <ecNumber evidence="1">5.6.2.3</ecNumber>
    </recommendedName>
</protein>
<keyword evidence="5" id="KW-1185">Reference proteome</keyword>
<feature type="compositionally biased region" description="Basic and acidic residues" evidence="2">
    <location>
        <begin position="396"/>
        <end position="416"/>
    </location>
</feature>
<evidence type="ECO:0000313" key="5">
    <source>
        <dbReference type="Proteomes" id="UP000077521"/>
    </source>
</evidence>
<sequence>MRYLENTFRPIRWLFLDEISMTSCERLAEIDKALRLGREKPDTVFGGVDILFAGDLCQLPPVGSAALYSKSSLTSRSADARTMMELGRAAWLEVNQVVDFTEQKRMQDPDMAAALSRLRLRTCTQEDASLFNEQVLRFSTRLDGISLEGKDDAIVLTRTNETVRTLNFQKALATAKHTQKDLVICSADDTSTSPMTVERRTALLNYNGATRTKVGLGRIPLYKGMPVVYRGGNQSVALGMTNGAFATVDSWDVNVDKWGQTIAQGVVLRFTNASTIKLDFLESGCIPITPTSSSFQMAESQSQGTVEQVKRRQLPIQPGFAMTVHSAQGMTSGGPVVVDLRRGGFDAYVSATRATKKEHLFLVAPITVGQLNTPGLPMQLRTELNRLAKLARHTRHEHDHDEWKLVDTARDKRPREDDDVVGPPSSRPRLDTVMP</sequence>
<comment type="caution">
    <text evidence="4">The sequence shown here is derived from an EMBL/GenBank/DDBJ whole genome shotgun (WGS) entry which is preliminary data.</text>
</comment>
<keyword evidence="1" id="KW-0233">DNA recombination</keyword>
<dbReference type="Pfam" id="PF05970">
    <property type="entry name" value="PIF1"/>
    <property type="match status" value="1"/>
</dbReference>